<dbReference type="GO" id="GO:0000976">
    <property type="term" value="F:transcription cis-regulatory region binding"/>
    <property type="evidence" value="ECO:0007669"/>
    <property type="project" value="TreeGrafter"/>
</dbReference>
<keyword evidence="3" id="KW-0804">Transcription</keyword>
<dbReference type="PANTHER" id="PTHR30055:SF234">
    <property type="entry name" value="HTH-TYPE TRANSCRIPTIONAL REGULATOR BETI"/>
    <property type="match status" value="1"/>
</dbReference>
<dbReference type="Proteomes" id="UP000237822">
    <property type="component" value="Unassembled WGS sequence"/>
</dbReference>
<feature type="region of interest" description="Disordered" evidence="5">
    <location>
        <begin position="214"/>
        <end position="234"/>
    </location>
</feature>
<dbReference type="Gene3D" id="1.10.357.10">
    <property type="entry name" value="Tetracycline Repressor, domain 2"/>
    <property type="match status" value="1"/>
</dbReference>
<evidence type="ECO:0000256" key="5">
    <source>
        <dbReference type="SAM" id="MobiDB-lite"/>
    </source>
</evidence>
<proteinExistence type="predicted"/>
<evidence type="ECO:0000256" key="2">
    <source>
        <dbReference type="ARBA" id="ARBA00023125"/>
    </source>
</evidence>
<dbReference type="SUPFAM" id="SSF46689">
    <property type="entry name" value="Homeodomain-like"/>
    <property type="match status" value="1"/>
</dbReference>
<keyword evidence="2 4" id="KW-0238">DNA-binding</keyword>
<evidence type="ECO:0000256" key="4">
    <source>
        <dbReference type="PROSITE-ProRule" id="PRU00335"/>
    </source>
</evidence>
<protein>
    <submittedName>
        <fullName evidence="7">TetR family transcriptional regulator</fullName>
    </submittedName>
</protein>
<gene>
    <name evidence="7" type="ORF">BCF74_11637</name>
</gene>
<dbReference type="PRINTS" id="PR00455">
    <property type="entry name" value="HTHTETR"/>
</dbReference>
<dbReference type="GO" id="GO:0003700">
    <property type="term" value="F:DNA-binding transcription factor activity"/>
    <property type="evidence" value="ECO:0007669"/>
    <property type="project" value="TreeGrafter"/>
</dbReference>
<dbReference type="PROSITE" id="PS50977">
    <property type="entry name" value="HTH_TETR_2"/>
    <property type="match status" value="1"/>
</dbReference>
<sequence length="234" mass="25517">MSETAPPAEAPSDGLRARNRERTTKLLEQAAWDLVAEQGFESVTADAVADRAGVSRRTFYNYFPRVELVLQERMRETIAGLVDRFLERPADESLQESLLAVLTEPFDAAVLEKAVVVFGQSNTSPAARQFVMEAQSCEAEQVIRALEDRLGPDADPLAAQVVAQTVLTVGHVATMAWVEQSGGVVDDRTRQLHLDLLRQAFMHLATAFIAPGDTDPGSVAQDVTPSHADTTRES</sequence>
<keyword evidence="1" id="KW-0805">Transcription regulation</keyword>
<dbReference type="PANTHER" id="PTHR30055">
    <property type="entry name" value="HTH-TYPE TRANSCRIPTIONAL REGULATOR RUTR"/>
    <property type="match status" value="1"/>
</dbReference>
<dbReference type="OrthoDB" id="8688418at2"/>
<dbReference type="Gene3D" id="1.10.10.60">
    <property type="entry name" value="Homeodomain-like"/>
    <property type="match status" value="1"/>
</dbReference>
<dbReference type="InterPro" id="IPR050109">
    <property type="entry name" value="HTH-type_TetR-like_transc_reg"/>
</dbReference>
<keyword evidence="8" id="KW-1185">Reference proteome</keyword>
<feature type="domain" description="HTH tetR-type" evidence="6">
    <location>
        <begin position="21"/>
        <end position="81"/>
    </location>
</feature>
<dbReference type="AlphaFoldDB" id="A0A2T0UGY1"/>
<dbReference type="InterPro" id="IPR009057">
    <property type="entry name" value="Homeodomain-like_sf"/>
</dbReference>
<dbReference type="EMBL" id="PVTI01000016">
    <property type="protein sequence ID" value="PRY57116.1"/>
    <property type="molecule type" value="Genomic_DNA"/>
</dbReference>
<reference evidence="7 8" key="1">
    <citation type="submission" date="2018-03" db="EMBL/GenBank/DDBJ databases">
        <title>Genomic Encyclopedia of Archaeal and Bacterial Type Strains, Phase II (KMG-II): from individual species to whole genera.</title>
        <authorList>
            <person name="Goeker M."/>
        </authorList>
    </citation>
    <scope>NUCLEOTIDE SEQUENCE [LARGE SCALE GENOMIC DNA]</scope>
    <source>
        <strain evidence="7 8">ATCC BAA-1496</strain>
    </source>
</reference>
<evidence type="ECO:0000313" key="8">
    <source>
        <dbReference type="Proteomes" id="UP000237822"/>
    </source>
</evidence>
<name>A0A2T0UGY1_9MICO</name>
<evidence type="ECO:0000259" key="6">
    <source>
        <dbReference type="PROSITE" id="PS50977"/>
    </source>
</evidence>
<feature type="DNA-binding region" description="H-T-H motif" evidence="4">
    <location>
        <begin position="44"/>
        <end position="63"/>
    </location>
</feature>
<evidence type="ECO:0000256" key="3">
    <source>
        <dbReference type="ARBA" id="ARBA00023163"/>
    </source>
</evidence>
<accession>A0A2T0UGY1</accession>
<evidence type="ECO:0000313" key="7">
    <source>
        <dbReference type="EMBL" id="PRY57116.1"/>
    </source>
</evidence>
<dbReference type="RefSeq" id="WP_106297917.1">
    <property type="nucleotide sequence ID" value="NZ_PVTI01000016.1"/>
</dbReference>
<dbReference type="InterPro" id="IPR001647">
    <property type="entry name" value="HTH_TetR"/>
</dbReference>
<organism evidence="7 8">
    <name type="scientific">Knoellia remsis</name>
    <dbReference type="NCBI Taxonomy" id="407159"/>
    <lineage>
        <taxon>Bacteria</taxon>
        <taxon>Bacillati</taxon>
        <taxon>Actinomycetota</taxon>
        <taxon>Actinomycetes</taxon>
        <taxon>Micrococcales</taxon>
        <taxon>Intrasporangiaceae</taxon>
        <taxon>Knoellia</taxon>
    </lineage>
</organism>
<comment type="caution">
    <text evidence="7">The sequence shown here is derived from an EMBL/GenBank/DDBJ whole genome shotgun (WGS) entry which is preliminary data.</text>
</comment>
<dbReference type="Pfam" id="PF00440">
    <property type="entry name" value="TetR_N"/>
    <property type="match status" value="1"/>
</dbReference>
<evidence type="ECO:0000256" key="1">
    <source>
        <dbReference type="ARBA" id="ARBA00023015"/>
    </source>
</evidence>